<organism evidence="2 3">
    <name type="scientific">Caenorhabditis japonica</name>
    <dbReference type="NCBI Taxonomy" id="281687"/>
    <lineage>
        <taxon>Eukaryota</taxon>
        <taxon>Metazoa</taxon>
        <taxon>Ecdysozoa</taxon>
        <taxon>Nematoda</taxon>
        <taxon>Chromadorea</taxon>
        <taxon>Rhabditida</taxon>
        <taxon>Rhabditina</taxon>
        <taxon>Rhabditomorpha</taxon>
        <taxon>Rhabditoidea</taxon>
        <taxon>Rhabditidae</taxon>
        <taxon>Peloderinae</taxon>
        <taxon>Caenorhabditis</taxon>
    </lineage>
</organism>
<dbReference type="Gene3D" id="3.30.710.10">
    <property type="entry name" value="Potassium Channel Kv1.1, Chain A"/>
    <property type="match status" value="1"/>
</dbReference>
<dbReference type="CDD" id="cd18186">
    <property type="entry name" value="BTB_POZ_ZBTB_KLHL-like"/>
    <property type="match status" value="1"/>
</dbReference>
<dbReference type="AlphaFoldDB" id="A0A8R1IP98"/>
<dbReference type="Pfam" id="PF00651">
    <property type="entry name" value="BTB"/>
    <property type="match status" value="1"/>
</dbReference>
<evidence type="ECO:0000259" key="1">
    <source>
        <dbReference type="PROSITE" id="PS50097"/>
    </source>
</evidence>
<keyword evidence="3" id="KW-1185">Reference proteome</keyword>
<proteinExistence type="predicted"/>
<reference evidence="3" key="1">
    <citation type="submission" date="2010-08" db="EMBL/GenBank/DDBJ databases">
        <authorList>
            <consortium name="Caenorhabditis japonica Sequencing Consortium"/>
            <person name="Wilson R.K."/>
        </authorList>
    </citation>
    <scope>NUCLEOTIDE SEQUENCE [LARGE SCALE GENOMIC DNA]</scope>
    <source>
        <strain evidence="3">DF5081</strain>
    </source>
</reference>
<name>A0A8R1IP98_CAEJA</name>
<dbReference type="InterPro" id="IPR011333">
    <property type="entry name" value="SKP1/BTB/POZ_sf"/>
</dbReference>
<protein>
    <submittedName>
        <fullName evidence="2">BTB domain-containing protein</fullName>
    </submittedName>
</protein>
<dbReference type="PANTHER" id="PTHR22744">
    <property type="entry name" value="HELIX LOOP HELIX PROTEIN 21-RELATED"/>
    <property type="match status" value="1"/>
</dbReference>
<dbReference type="SUPFAM" id="SSF54695">
    <property type="entry name" value="POZ domain"/>
    <property type="match status" value="1"/>
</dbReference>
<evidence type="ECO:0000313" key="2">
    <source>
        <dbReference type="EnsemblMetazoa" id="CJA38021.1"/>
    </source>
</evidence>
<reference evidence="2" key="2">
    <citation type="submission" date="2022-06" db="UniProtKB">
        <authorList>
            <consortium name="EnsemblMetazoa"/>
        </authorList>
    </citation>
    <scope>IDENTIFICATION</scope>
    <source>
        <strain evidence="2">DF5081</strain>
    </source>
</reference>
<sequence>MSPKQAHVEEYPMEIMDLSQDFKHSKTFDLTLDEDHKCHRFWVYLKCMKWQIEFRSNSFECFAAYFKTPSTWSAEVDFEIRAYITNSVRMDHFAGRFTGANHVHFRPLKLHEHMMREKLTSMRVEITMSVTYLQNFGMIHDYFDMLPAGEDTLLKVEGKLIRVSKRYLALMSPFFKALFYGELGNNQEVYELPQEKYREILTFLRCIYPHRQPVTSRF</sequence>
<feature type="domain" description="BTB" evidence="1">
    <location>
        <begin position="150"/>
        <end position="216"/>
    </location>
</feature>
<dbReference type="PROSITE" id="PS50097">
    <property type="entry name" value="BTB"/>
    <property type="match status" value="1"/>
</dbReference>
<dbReference type="Proteomes" id="UP000005237">
    <property type="component" value="Unassembled WGS sequence"/>
</dbReference>
<dbReference type="PANTHER" id="PTHR22744:SF4">
    <property type="entry name" value="BTB DOMAIN-CONTAINING PROTEIN"/>
    <property type="match status" value="1"/>
</dbReference>
<dbReference type="EnsemblMetazoa" id="CJA38021.1">
    <property type="protein sequence ID" value="CJA38021.1"/>
    <property type="gene ID" value="WBGene00213868"/>
</dbReference>
<accession>A0A8R1IP98</accession>
<evidence type="ECO:0000313" key="3">
    <source>
        <dbReference type="Proteomes" id="UP000005237"/>
    </source>
</evidence>
<dbReference type="InterPro" id="IPR000210">
    <property type="entry name" value="BTB/POZ_dom"/>
</dbReference>